<dbReference type="EMBL" id="WNYA01000002">
    <property type="protein sequence ID" value="KAG8586210.1"/>
    <property type="molecule type" value="Genomic_DNA"/>
</dbReference>
<proteinExistence type="predicted"/>
<gene>
    <name evidence="1" type="ORF">GDO81_005296</name>
</gene>
<dbReference type="AlphaFoldDB" id="A0AAV7CME3"/>
<sequence length="68" mass="7840">MTFITVDKGKHRTTKLTLNVGHLKCYNRTRKKWKAPSTESTFSRLLMKAVCCSDIILWPGKHTISCEE</sequence>
<evidence type="ECO:0000313" key="2">
    <source>
        <dbReference type="Proteomes" id="UP000824782"/>
    </source>
</evidence>
<organism evidence="1 2">
    <name type="scientific">Engystomops pustulosus</name>
    <name type="common">Tungara frog</name>
    <name type="synonym">Physalaemus pustulosus</name>
    <dbReference type="NCBI Taxonomy" id="76066"/>
    <lineage>
        <taxon>Eukaryota</taxon>
        <taxon>Metazoa</taxon>
        <taxon>Chordata</taxon>
        <taxon>Craniata</taxon>
        <taxon>Vertebrata</taxon>
        <taxon>Euteleostomi</taxon>
        <taxon>Amphibia</taxon>
        <taxon>Batrachia</taxon>
        <taxon>Anura</taxon>
        <taxon>Neobatrachia</taxon>
        <taxon>Hyloidea</taxon>
        <taxon>Leptodactylidae</taxon>
        <taxon>Leiuperinae</taxon>
        <taxon>Engystomops</taxon>
    </lineage>
</organism>
<dbReference type="Proteomes" id="UP000824782">
    <property type="component" value="Unassembled WGS sequence"/>
</dbReference>
<comment type="caution">
    <text evidence="1">The sequence shown here is derived from an EMBL/GenBank/DDBJ whole genome shotgun (WGS) entry which is preliminary data.</text>
</comment>
<name>A0AAV7CME3_ENGPU</name>
<accession>A0AAV7CME3</accession>
<keyword evidence="2" id="KW-1185">Reference proteome</keyword>
<protein>
    <submittedName>
        <fullName evidence="1">Uncharacterized protein</fullName>
    </submittedName>
</protein>
<evidence type="ECO:0000313" key="1">
    <source>
        <dbReference type="EMBL" id="KAG8586210.1"/>
    </source>
</evidence>
<reference evidence="1" key="1">
    <citation type="thesis" date="2020" institute="ProQuest LLC" country="789 East Eisenhower Parkway, Ann Arbor, MI, USA">
        <title>Comparative Genomics and Chromosome Evolution.</title>
        <authorList>
            <person name="Mudd A.B."/>
        </authorList>
    </citation>
    <scope>NUCLEOTIDE SEQUENCE</scope>
    <source>
        <strain evidence="1">237g6f4</strain>
        <tissue evidence="1">Blood</tissue>
    </source>
</reference>